<feature type="binding site" evidence="6">
    <location>
        <begin position="134"/>
        <end position="135"/>
    </location>
    <ligand>
        <name>S-adenosyl-L-methionine</name>
        <dbReference type="ChEBI" id="CHEBI:59789"/>
    </ligand>
</feature>
<feature type="binding site" evidence="6">
    <location>
        <position position="83"/>
    </location>
    <ligand>
        <name>S-adenosyl-L-methionine</name>
        <dbReference type="ChEBI" id="CHEBI:59789"/>
    </ligand>
</feature>
<name>A0ABX0H0F3_9ACTN</name>
<evidence type="ECO:0000256" key="4">
    <source>
        <dbReference type="ARBA" id="ARBA00022679"/>
    </source>
</evidence>
<evidence type="ECO:0000256" key="2">
    <source>
        <dbReference type="ARBA" id="ARBA00022552"/>
    </source>
</evidence>
<dbReference type="EMBL" id="JAANNP010000139">
    <property type="protein sequence ID" value="NHC16345.1"/>
    <property type="molecule type" value="Genomic_DNA"/>
</dbReference>
<accession>A0ABX0H0F3</accession>
<reference evidence="7 8" key="1">
    <citation type="submission" date="2020-03" db="EMBL/GenBank/DDBJ databases">
        <title>Two novel Motilibacter sp.</title>
        <authorList>
            <person name="Liu S."/>
        </authorList>
    </citation>
    <scope>NUCLEOTIDE SEQUENCE [LARGE SCALE GENOMIC DNA]</scope>
    <source>
        <strain evidence="7 8">E257</strain>
    </source>
</reference>
<keyword evidence="1 6" id="KW-0963">Cytoplasm</keyword>
<keyword evidence="3 6" id="KW-0489">Methyltransferase</keyword>
<sequence length="234" mass="24637">MPTTDVEPTAPVPRGTGAPVWAADVFGPRLAQATAYAELLAGAGIERGLLGPREADRVWGRHIGNSALVAELLPETGRLADIGSGAGLPGIPIALRRPQLEVVLVEPLLRRSQFLTEVVDELGLDNVTVVRERAEKLPKRSFDLVTARAVAPLPKLSQWALPLLRAGGTLLALKGQSASAELEEARSVLGRLAAEEATIEQVENESIGESATIVRVRKQGGARTATTGKDGQSA</sequence>
<evidence type="ECO:0000256" key="5">
    <source>
        <dbReference type="ARBA" id="ARBA00022691"/>
    </source>
</evidence>
<evidence type="ECO:0000256" key="1">
    <source>
        <dbReference type="ARBA" id="ARBA00022490"/>
    </source>
</evidence>
<organism evidence="7 8">
    <name type="scientific">Motilibacter deserti</name>
    <dbReference type="NCBI Taxonomy" id="2714956"/>
    <lineage>
        <taxon>Bacteria</taxon>
        <taxon>Bacillati</taxon>
        <taxon>Actinomycetota</taxon>
        <taxon>Actinomycetes</taxon>
        <taxon>Motilibacterales</taxon>
        <taxon>Motilibacteraceae</taxon>
        <taxon>Motilibacter</taxon>
    </lineage>
</organism>
<dbReference type="CDD" id="cd02440">
    <property type="entry name" value="AdoMet_MTases"/>
    <property type="match status" value="1"/>
</dbReference>
<evidence type="ECO:0000256" key="6">
    <source>
        <dbReference type="HAMAP-Rule" id="MF_00074"/>
    </source>
</evidence>
<comment type="similarity">
    <text evidence="6">Belongs to the methyltransferase superfamily. RNA methyltransferase RsmG family.</text>
</comment>
<dbReference type="Pfam" id="PF02527">
    <property type="entry name" value="GidB"/>
    <property type="match status" value="1"/>
</dbReference>
<dbReference type="PIRSF" id="PIRSF003078">
    <property type="entry name" value="GidB"/>
    <property type="match status" value="1"/>
</dbReference>
<proteinExistence type="inferred from homology"/>
<keyword evidence="4 6" id="KW-0808">Transferase</keyword>
<gene>
    <name evidence="6 7" type="primary">rsmG</name>
    <name evidence="7" type="ORF">G9H71_21400</name>
</gene>
<comment type="subcellular location">
    <subcellularLocation>
        <location evidence="6">Cytoplasm</location>
    </subcellularLocation>
</comment>
<dbReference type="PANTHER" id="PTHR31760">
    <property type="entry name" value="S-ADENOSYL-L-METHIONINE-DEPENDENT METHYLTRANSFERASES SUPERFAMILY PROTEIN"/>
    <property type="match status" value="1"/>
</dbReference>
<dbReference type="EC" id="2.1.1.-" evidence="6"/>
<dbReference type="Gene3D" id="3.40.50.150">
    <property type="entry name" value="Vaccinia Virus protein VP39"/>
    <property type="match status" value="1"/>
</dbReference>
<dbReference type="NCBIfam" id="TIGR00138">
    <property type="entry name" value="rsmG_gidB"/>
    <property type="match status" value="1"/>
</dbReference>
<feature type="binding site" evidence="6">
    <location>
        <position position="88"/>
    </location>
    <ligand>
        <name>S-adenosyl-L-methionine</name>
        <dbReference type="ChEBI" id="CHEBI:59789"/>
    </ligand>
</feature>
<dbReference type="InterPro" id="IPR029063">
    <property type="entry name" value="SAM-dependent_MTases_sf"/>
</dbReference>
<evidence type="ECO:0000313" key="7">
    <source>
        <dbReference type="EMBL" id="NHC16345.1"/>
    </source>
</evidence>
<keyword evidence="8" id="KW-1185">Reference proteome</keyword>
<feature type="binding site" evidence="6">
    <location>
        <position position="148"/>
    </location>
    <ligand>
        <name>S-adenosyl-L-methionine</name>
        <dbReference type="ChEBI" id="CHEBI:59789"/>
    </ligand>
</feature>
<keyword evidence="2 6" id="KW-0698">rRNA processing</keyword>
<dbReference type="PANTHER" id="PTHR31760:SF0">
    <property type="entry name" value="S-ADENOSYL-L-METHIONINE-DEPENDENT METHYLTRANSFERASES SUPERFAMILY PROTEIN"/>
    <property type="match status" value="1"/>
</dbReference>
<dbReference type="HAMAP" id="MF_00074">
    <property type="entry name" value="16SrRNA_methyltr_G"/>
    <property type="match status" value="1"/>
</dbReference>
<comment type="caution">
    <text evidence="6">Lacks conserved residue(s) required for the propagation of feature annotation.</text>
</comment>
<dbReference type="SUPFAM" id="SSF53335">
    <property type="entry name" value="S-adenosyl-L-methionine-dependent methyltransferases"/>
    <property type="match status" value="1"/>
</dbReference>
<keyword evidence="5 6" id="KW-0949">S-adenosyl-L-methionine</keyword>
<dbReference type="Proteomes" id="UP000800981">
    <property type="component" value="Unassembled WGS sequence"/>
</dbReference>
<comment type="caution">
    <text evidence="7">The sequence shown here is derived from an EMBL/GenBank/DDBJ whole genome shotgun (WGS) entry which is preliminary data.</text>
</comment>
<evidence type="ECO:0000256" key="3">
    <source>
        <dbReference type="ARBA" id="ARBA00022603"/>
    </source>
</evidence>
<protein>
    <recommendedName>
        <fullName evidence="6">Ribosomal RNA small subunit methyltransferase G</fullName>
        <ecNumber evidence="6">2.1.1.-</ecNumber>
    </recommendedName>
    <alternativeName>
        <fullName evidence="6">16S rRNA 7-methylguanosine methyltransferase</fullName>
        <shortName evidence="6">16S rRNA m7G methyltransferase</shortName>
    </alternativeName>
</protein>
<dbReference type="InterPro" id="IPR003682">
    <property type="entry name" value="rRNA_ssu_MeTfrase_G"/>
</dbReference>
<evidence type="ECO:0000313" key="8">
    <source>
        <dbReference type="Proteomes" id="UP000800981"/>
    </source>
</evidence>
<comment type="function">
    <text evidence="6">Specifically methylates the N7 position of a guanine in 16S rRNA.</text>
</comment>